<feature type="non-terminal residue" evidence="1">
    <location>
        <position position="317"/>
    </location>
</feature>
<name>A0ACC1HQ60_9FUNG</name>
<evidence type="ECO:0000313" key="2">
    <source>
        <dbReference type="Proteomes" id="UP001145114"/>
    </source>
</evidence>
<protein>
    <submittedName>
        <fullName evidence="1">Uncharacterized protein</fullName>
    </submittedName>
</protein>
<reference evidence="1" key="1">
    <citation type="submission" date="2022-06" db="EMBL/GenBank/DDBJ databases">
        <title>Phylogenomic reconstructions and comparative analyses of Kickxellomycotina fungi.</title>
        <authorList>
            <person name="Reynolds N.K."/>
            <person name="Stajich J.E."/>
            <person name="Barry K."/>
            <person name="Grigoriev I.V."/>
            <person name="Crous P."/>
            <person name="Smith M.E."/>
        </authorList>
    </citation>
    <scope>NUCLEOTIDE SEQUENCE</scope>
    <source>
        <strain evidence="1">RSA 2271</strain>
    </source>
</reference>
<gene>
    <name evidence="1" type="ORF">EV182_006099</name>
</gene>
<comment type="caution">
    <text evidence="1">The sequence shown here is derived from an EMBL/GenBank/DDBJ whole genome shotgun (WGS) entry which is preliminary data.</text>
</comment>
<accession>A0ACC1HQ60</accession>
<dbReference type="EMBL" id="JAMZIH010002396">
    <property type="protein sequence ID" value="KAJ1677471.1"/>
    <property type="molecule type" value="Genomic_DNA"/>
</dbReference>
<proteinExistence type="predicted"/>
<evidence type="ECO:0000313" key="1">
    <source>
        <dbReference type="EMBL" id="KAJ1677471.1"/>
    </source>
</evidence>
<keyword evidence="2" id="KW-1185">Reference proteome</keyword>
<sequence length="317" mass="35276">MRSPRSDHHHPNPLLASSLYQSSRRDRWPEGLRPRSREGYWRRSPNISSDTYRPQGGGGSSSSNNVGDAQTYRGSPPQRHSFTGLHSSGGKPYRRASDFYKDSHSMERSSAFAPVRHHNSLDGSGSSKSHDSSDPQADHSEPKLVPKEDRAEIQDGRHETLATALEEGEVAPKCKDQCENDISQPHRPGPENARNLDNQCYRPCYEYIRRDIASHAEPDNPASSSPPPLPHHEYNRQSPVKSLHNTPHTTGLSTNSNSNNNYKGSHRRDVTIAHADPKCSQPQKLSPESEEGLAPKDTVVEEFSSERPNAPFPVKST</sequence>
<organism evidence="1 2">
    <name type="scientific">Spiromyces aspiralis</name>
    <dbReference type="NCBI Taxonomy" id="68401"/>
    <lineage>
        <taxon>Eukaryota</taxon>
        <taxon>Fungi</taxon>
        <taxon>Fungi incertae sedis</taxon>
        <taxon>Zoopagomycota</taxon>
        <taxon>Kickxellomycotina</taxon>
        <taxon>Kickxellomycetes</taxon>
        <taxon>Kickxellales</taxon>
        <taxon>Kickxellaceae</taxon>
        <taxon>Spiromyces</taxon>
    </lineage>
</organism>
<dbReference type="Proteomes" id="UP001145114">
    <property type="component" value="Unassembled WGS sequence"/>
</dbReference>